<proteinExistence type="predicted"/>
<comment type="catalytic activity">
    <reaction evidence="17">
        <text>L-seryl-[protein] + ATP = O-phospho-L-seryl-[protein] + ADP + H(+)</text>
        <dbReference type="Rhea" id="RHEA:17989"/>
        <dbReference type="Rhea" id="RHEA-COMP:9863"/>
        <dbReference type="Rhea" id="RHEA-COMP:11604"/>
        <dbReference type="ChEBI" id="CHEBI:15378"/>
        <dbReference type="ChEBI" id="CHEBI:29999"/>
        <dbReference type="ChEBI" id="CHEBI:30616"/>
        <dbReference type="ChEBI" id="CHEBI:83421"/>
        <dbReference type="ChEBI" id="CHEBI:456216"/>
        <dbReference type="EC" id="2.7.11.1"/>
    </reaction>
</comment>
<dbReference type="FunFam" id="1.10.510.10:FF:000590">
    <property type="entry name" value="PR5-like receptor kinase"/>
    <property type="match status" value="1"/>
</dbReference>
<dbReference type="PANTHER" id="PTHR27009">
    <property type="entry name" value="RUST RESISTANCE KINASE LR10-RELATED"/>
    <property type="match status" value="1"/>
</dbReference>
<feature type="signal peptide" evidence="21">
    <location>
        <begin position="1"/>
        <end position="31"/>
    </location>
</feature>
<evidence type="ECO:0000256" key="3">
    <source>
        <dbReference type="ARBA" id="ARBA00022527"/>
    </source>
</evidence>
<keyword evidence="5" id="KW-0808">Transferase</keyword>
<dbReference type="CDD" id="cd14066">
    <property type="entry name" value="STKc_IRAK"/>
    <property type="match status" value="1"/>
</dbReference>
<feature type="compositionally biased region" description="Pro residues" evidence="19">
    <location>
        <begin position="606"/>
        <end position="618"/>
    </location>
</feature>
<keyword evidence="4" id="KW-0245">EGF-like domain</keyword>
<dbReference type="PROSITE" id="PS50011">
    <property type="entry name" value="PROTEIN_KINASE_DOM"/>
    <property type="match status" value="1"/>
</dbReference>
<evidence type="ECO:0000256" key="16">
    <source>
        <dbReference type="ARBA" id="ARBA00047899"/>
    </source>
</evidence>
<dbReference type="AlphaFoldDB" id="A0AAV5LPP1"/>
<reference evidence="23 24" key="1">
    <citation type="journal article" date="2021" name="Commun. Biol.">
        <title>The genome of Shorea leprosula (Dipterocarpaceae) highlights the ecological relevance of drought in aseasonal tropical rainforests.</title>
        <authorList>
            <person name="Ng K.K.S."/>
            <person name="Kobayashi M.J."/>
            <person name="Fawcett J.A."/>
            <person name="Hatakeyama M."/>
            <person name="Paape T."/>
            <person name="Ng C.H."/>
            <person name="Ang C.C."/>
            <person name="Tnah L.H."/>
            <person name="Lee C.T."/>
            <person name="Nishiyama T."/>
            <person name="Sese J."/>
            <person name="O'Brien M.J."/>
            <person name="Copetti D."/>
            <person name="Mohd Noor M.I."/>
            <person name="Ong R.C."/>
            <person name="Putra M."/>
            <person name="Sireger I.Z."/>
            <person name="Indrioko S."/>
            <person name="Kosugi Y."/>
            <person name="Izuno A."/>
            <person name="Isagi Y."/>
            <person name="Lee S.L."/>
            <person name="Shimizu K.K."/>
        </authorList>
    </citation>
    <scope>NUCLEOTIDE SEQUENCE [LARGE SCALE GENOMIC DNA]</scope>
    <source>
        <strain evidence="23">214</strain>
    </source>
</reference>
<evidence type="ECO:0000256" key="19">
    <source>
        <dbReference type="SAM" id="MobiDB-lite"/>
    </source>
</evidence>
<keyword evidence="15" id="KW-0325">Glycoprotein</keyword>
<keyword evidence="3" id="KW-0723">Serine/threonine-protein kinase</keyword>
<name>A0AAV5LPP1_9ROSI</name>
<evidence type="ECO:0000256" key="15">
    <source>
        <dbReference type="ARBA" id="ARBA00023180"/>
    </source>
</evidence>
<feature type="domain" description="Protein kinase" evidence="22">
    <location>
        <begin position="323"/>
        <end position="611"/>
    </location>
</feature>
<dbReference type="EC" id="2.7.11.1" evidence="2"/>
<organism evidence="23 24">
    <name type="scientific">Rubroshorea leprosula</name>
    <dbReference type="NCBI Taxonomy" id="152421"/>
    <lineage>
        <taxon>Eukaryota</taxon>
        <taxon>Viridiplantae</taxon>
        <taxon>Streptophyta</taxon>
        <taxon>Embryophyta</taxon>
        <taxon>Tracheophyta</taxon>
        <taxon>Spermatophyta</taxon>
        <taxon>Magnoliopsida</taxon>
        <taxon>eudicotyledons</taxon>
        <taxon>Gunneridae</taxon>
        <taxon>Pentapetalae</taxon>
        <taxon>rosids</taxon>
        <taxon>malvids</taxon>
        <taxon>Malvales</taxon>
        <taxon>Dipterocarpaceae</taxon>
        <taxon>Rubroshorea</taxon>
    </lineage>
</organism>
<keyword evidence="12 20" id="KW-0472">Membrane</keyword>
<dbReference type="GO" id="GO:0016020">
    <property type="term" value="C:membrane"/>
    <property type="evidence" value="ECO:0007669"/>
    <property type="project" value="UniProtKB-SubCell"/>
</dbReference>
<keyword evidence="24" id="KW-1185">Reference proteome</keyword>
<dbReference type="PROSITE" id="PS00107">
    <property type="entry name" value="PROTEIN_KINASE_ATP"/>
    <property type="match status" value="1"/>
</dbReference>
<evidence type="ECO:0000256" key="14">
    <source>
        <dbReference type="ARBA" id="ARBA00023170"/>
    </source>
</evidence>
<dbReference type="InterPro" id="IPR011009">
    <property type="entry name" value="Kinase-like_dom_sf"/>
</dbReference>
<dbReference type="SUPFAM" id="SSF56112">
    <property type="entry name" value="Protein kinase-like (PK-like)"/>
    <property type="match status" value="1"/>
</dbReference>
<evidence type="ECO:0000256" key="18">
    <source>
        <dbReference type="PROSITE-ProRule" id="PRU10141"/>
    </source>
</evidence>
<dbReference type="InterPro" id="IPR017441">
    <property type="entry name" value="Protein_kinase_ATP_BS"/>
</dbReference>
<protein>
    <recommendedName>
        <fullName evidence="2">non-specific serine/threonine protein kinase</fullName>
        <ecNumber evidence="2">2.7.11.1</ecNumber>
    </recommendedName>
</protein>
<feature type="chain" id="PRO_5043741843" description="non-specific serine/threonine protein kinase" evidence="21">
    <location>
        <begin position="32"/>
        <end position="634"/>
    </location>
</feature>
<evidence type="ECO:0000256" key="11">
    <source>
        <dbReference type="ARBA" id="ARBA00022989"/>
    </source>
</evidence>
<feature type="binding site" evidence="18">
    <location>
        <position position="351"/>
    </location>
    <ligand>
        <name>ATP</name>
        <dbReference type="ChEBI" id="CHEBI:30616"/>
    </ligand>
</feature>
<evidence type="ECO:0000256" key="12">
    <source>
        <dbReference type="ARBA" id="ARBA00023136"/>
    </source>
</evidence>
<evidence type="ECO:0000256" key="20">
    <source>
        <dbReference type="SAM" id="Phobius"/>
    </source>
</evidence>
<evidence type="ECO:0000256" key="4">
    <source>
        <dbReference type="ARBA" id="ARBA00022536"/>
    </source>
</evidence>
<evidence type="ECO:0000313" key="24">
    <source>
        <dbReference type="Proteomes" id="UP001054252"/>
    </source>
</evidence>
<evidence type="ECO:0000256" key="21">
    <source>
        <dbReference type="SAM" id="SignalP"/>
    </source>
</evidence>
<evidence type="ECO:0000256" key="13">
    <source>
        <dbReference type="ARBA" id="ARBA00023157"/>
    </source>
</evidence>
<dbReference type="PROSITE" id="PS00108">
    <property type="entry name" value="PROTEIN_KINASE_ST"/>
    <property type="match status" value="1"/>
</dbReference>
<evidence type="ECO:0000313" key="23">
    <source>
        <dbReference type="EMBL" id="GKV39460.1"/>
    </source>
</evidence>
<dbReference type="Proteomes" id="UP001054252">
    <property type="component" value="Unassembled WGS sequence"/>
</dbReference>
<evidence type="ECO:0000256" key="5">
    <source>
        <dbReference type="ARBA" id="ARBA00022679"/>
    </source>
</evidence>
<feature type="region of interest" description="Disordered" evidence="19">
    <location>
        <begin position="606"/>
        <end position="626"/>
    </location>
</feature>
<evidence type="ECO:0000256" key="1">
    <source>
        <dbReference type="ARBA" id="ARBA00004479"/>
    </source>
</evidence>
<gene>
    <name evidence="23" type="ORF">SLEP1_g47220</name>
</gene>
<evidence type="ECO:0000256" key="10">
    <source>
        <dbReference type="ARBA" id="ARBA00022840"/>
    </source>
</evidence>
<evidence type="ECO:0000256" key="9">
    <source>
        <dbReference type="ARBA" id="ARBA00022777"/>
    </source>
</evidence>
<dbReference type="Gene3D" id="1.10.510.10">
    <property type="entry name" value="Transferase(Phosphotransferase) domain 1"/>
    <property type="match status" value="1"/>
</dbReference>
<dbReference type="EMBL" id="BPVZ01000134">
    <property type="protein sequence ID" value="GKV39460.1"/>
    <property type="molecule type" value="Genomic_DNA"/>
</dbReference>
<evidence type="ECO:0000256" key="2">
    <source>
        <dbReference type="ARBA" id="ARBA00012513"/>
    </source>
</evidence>
<keyword evidence="7 21" id="KW-0732">Signal</keyword>
<keyword evidence="8 18" id="KW-0547">Nucleotide-binding</keyword>
<keyword evidence="10 18" id="KW-0067">ATP-binding</keyword>
<keyword evidence="9" id="KW-0418">Kinase</keyword>
<comment type="catalytic activity">
    <reaction evidence="16">
        <text>L-threonyl-[protein] + ATP = O-phospho-L-threonyl-[protein] + ADP + H(+)</text>
        <dbReference type="Rhea" id="RHEA:46608"/>
        <dbReference type="Rhea" id="RHEA-COMP:11060"/>
        <dbReference type="Rhea" id="RHEA-COMP:11605"/>
        <dbReference type="ChEBI" id="CHEBI:15378"/>
        <dbReference type="ChEBI" id="CHEBI:30013"/>
        <dbReference type="ChEBI" id="CHEBI:30616"/>
        <dbReference type="ChEBI" id="CHEBI:61977"/>
        <dbReference type="ChEBI" id="CHEBI:456216"/>
        <dbReference type="EC" id="2.7.11.1"/>
    </reaction>
</comment>
<evidence type="ECO:0000259" key="22">
    <source>
        <dbReference type="PROSITE" id="PS50011"/>
    </source>
</evidence>
<comment type="caution">
    <text evidence="23">The sequence shown here is derived from an EMBL/GenBank/DDBJ whole genome shotgun (WGS) entry which is preliminary data.</text>
</comment>
<evidence type="ECO:0000256" key="8">
    <source>
        <dbReference type="ARBA" id="ARBA00022741"/>
    </source>
</evidence>
<keyword evidence="6 20" id="KW-0812">Transmembrane</keyword>
<comment type="subcellular location">
    <subcellularLocation>
        <location evidence="1">Membrane</location>
        <topology evidence="1">Single-pass type I membrane protein</topology>
    </subcellularLocation>
</comment>
<sequence length="634" mass="71175">MEMLPQPIFSSTFVCIIIIFSILPFLPPSYSDPLDEFIECSRSTSFECGRLGAFYYPFWNDNTPVHCHPLGFRLTDCEKEVPTIDFGPDGSFQLQQRNPSDYNKLTIAPMNLQALICPETTHHGTLLPPFFKFSETNKNFPLFYDCPSPYCVPPIRIDVCGLHKPFFSTNDSKLVGYDHCKCNSVEVKVNQTVFDKVQKGELTLVDALKQVWFDVEYNSSAVFCDQCESLGGECVNNSTSDQYLREACTHHPGRTYALKTRILIIAIATTSVGVLLAFIIIVAFKRNNKKVTKSDRKIEAFIRNFETLTPRRYSFGDVKRMTNSYKEKLGRGGYGDVYKGNLPDGRLVAVKVLNVSKGNGEEFINEVASIGRTSHVNVVTLLGFCLEGEKRALIYEFMPNGSLEKFIFKESTLEDNQNLGWEKLYSIAIGIARGLEYLHRGCNTRILHLDIKPQNILLDEKFCPKISDFGLSKLCSRNDSVVSTLGPRGTPGYIAPEVFFRNFGAVSHKSDIYSYGMMVLEMVGGKKSLQTGVSASSEYFPDWIYRHLELVDELRLQGLKSKVETDTERKMTLVGLWCIQIKPSNRPSIEKVIEMLEGSVEALPIPPKPVLSSPPRPLPDSSATSGCDTISLLD</sequence>
<dbReference type="GO" id="GO:0005524">
    <property type="term" value="F:ATP binding"/>
    <property type="evidence" value="ECO:0007669"/>
    <property type="project" value="UniProtKB-UniRule"/>
</dbReference>
<dbReference type="InterPro" id="IPR000719">
    <property type="entry name" value="Prot_kinase_dom"/>
</dbReference>
<keyword evidence="14" id="KW-0675">Receptor</keyword>
<dbReference type="FunFam" id="3.30.200.20:FF:000059">
    <property type="entry name" value="S-receptor-like serine/threonine-protein kinase"/>
    <property type="match status" value="1"/>
</dbReference>
<evidence type="ECO:0000256" key="17">
    <source>
        <dbReference type="ARBA" id="ARBA00048679"/>
    </source>
</evidence>
<dbReference type="InterPro" id="IPR008271">
    <property type="entry name" value="Ser/Thr_kinase_AS"/>
</dbReference>
<dbReference type="InterPro" id="IPR045874">
    <property type="entry name" value="LRK10/LRL21-25-like"/>
</dbReference>
<keyword evidence="11 20" id="KW-1133">Transmembrane helix</keyword>
<dbReference type="SMART" id="SM00220">
    <property type="entry name" value="S_TKc"/>
    <property type="match status" value="1"/>
</dbReference>
<evidence type="ECO:0000256" key="7">
    <source>
        <dbReference type="ARBA" id="ARBA00022729"/>
    </source>
</evidence>
<accession>A0AAV5LPP1</accession>
<dbReference type="Gene3D" id="3.30.200.20">
    <property type="entry name" value="Phosphorylase Kinase, domain 1"/>
    <property type="match status" value="1"/>
</dbReference>
<feature type="transmembrane region" description="Helical" evidence="20">
    <location>
        <begin position="262"/>
        <end position="284"/>
    </location>
</feature>
<evidence type="ECO:0000256" key="6">
    <source>
        <dbReference type="ARBA" id="ARBA00022692"/>
    </source>
</evidence>
<dbReference type="Pfam" id="PF00069">
    <property type="entry name" value="Pkinase"/>
    <property type="match status" value="1"/>
</dbReference>
<dbReference type="GO" id="GO:0004674">
    <property type="term" value="F:protein serine/threonine kinase activity"/>
    <property type="evidence" value="ECO:0007669"/>
    <property type="project" value="UniProtKB-KW"/>
</dbReference>
<keyword evidence="13" id="KW-1015">Disulfide bond</keyword>